<feature type="transmembrane region" description="Helical" evidence="6">
    <location>
        <begin position="40"/>
        <end position="62"/>
    </location>
</feature>
<evidence type="ECO:0000256" key="4">
    <source>
        <dbReference type="ARBA" id="ARBA00022989"/>
    </source>
</evidence>
<name>A0A1M6GYJ5_9FLAO</name>
<dbReference type="InterPro" id="IPR001123">
    <property type="entry name" value="LeuE-type"/>
</dbReference>
<dbReference type="OrthoDB" id="1451945at2"/>
<feature type="transmembrane region" description="Helical" evidence="6">
    <location>
        <begin position="113"/>
        <end position="138"/>
    </location>
</feature>
<protein>
    <submittedName>
        <fullName evidence="7">Threonine/homoserine/homoserine lactone efflux protein</fullName>
    </submittedName>
</protein>
<sequence length="209" mass="23019">MEESKLFLFTFLAALAGVIPPGLVNMTVAKSCVERGKKSGVFVALGSSTIVIIQSFLAVLMAKYILVHPFVNRMLLRVGLVVFLILMIYFFIQARKNKKIKTAKKSNKAGKSYLKGLTVALFNVFPIPYFVALSTAFAPSEGRYSMLAMVIFALAAGIGTFATLYGYVAGFTKIEKHTASFSKYSNYFMAALMLVLVIVSLFRIFQPFA</sequence>
<dbReference type="GO" id="GO:0006865">
    <property type="term" value="P:amino acid transport"/>
    <property type="evidence" value="ECO:0007669"/>
    <property type="project" value="InterPro"/>
</dbReference>
<evidence type="ECO:0000256" key="6">
    <source>
        <dbReference type="SAM" id="Phobius"/>
    </source>
</evidence>
<evidence type="ECO:0000313" key="7">
    <source>
        <dbReference type="EMBL" id="SHJ15007.1"/>
    </source>
</evidence>
<accession>A0A1M6GYJ5</accession>
<dbReference type="AlphaFoldDB" id="A0A1M6GYJ5"/>
<dbReference type="GO" id="GO:0005886">
    <property type="term" value="C:plasma membrane"/>
    <property type="evidence" value="ECO:0007669"/>
    <property type="project" value="UniProtKB-SubCell"/>
</dbReference>
<evidence type="ECO:0000256" key="5">
    <source>
        <dbReference type="ARBA" id="ARBA00023136"/>
    </source>
</evidence>
<keyword evidence="5 6" id="KW-0472">Membrane</keyword>
<evidence type="ECO:0000256" key="1">
    <source>
        <dbReference type="ARBA" id="ARBA00004651"/>
    </source>
</evidence>
<reference evidence="7 8" key="1">
    <citation type="submission" date="2016-11" db="EMBL/GenBank/DDBJ databases">
        <authorList>
            <person name="Jaros S."/>
            <person name="Januszkiewicz K."/>
            <person name="Wedrychowicz H."/>
        </authorList>
    </citation>
    <scope>NUCLEOTIDE SEQUENCE [LARGE SCALE GENOMIC DNA]</scope>
    <source>
        <strain evidence="7 8">DSM 21425</strain>
    </source>
</reference>
<dbReference type="Proteomes" id="UP000184225">
    <property type="component" value="Unassembled WGS sequence"/>
</dbReference>
<keyword evidence="8" id="KW-1185">Reference proteome</keyword>
<feature type="transmembrane region" description="Helical" evidence="6">
    <location>
        <begin position="6"/>
        <end position="28"/>
    </location>
</feature>
<dbReference type="STRING" id="579105.SAMN04488096_10921"/>
<feature type="transmembrane region" description="Helical" evidence="6">
    <location>
        <begin position="187"/>
        <end position="205"/>
    </location>
</feature>
<keyword evidence="4 6" id="KW-1133">Transmembrane helix</keyword>
<evidence type="ECO:0000313" key="8">
    <source>
        <dbReference type="Proteomes" id="UP000184225"/>
    </source>
</evidence>
<keyword evidence="3 6" id="KW-0812">Transmembrane</keyword>
<gene>
    <name evidence="7" type="ORF">SAMN04488096_10921</name>
</gene>
<evidence type="ECO:0000256" key="3">
    <source>
        <dbReference type="ARBA" id="ARBA00022692"/>
    </source>
</evidence>
<feature type="transmembrane region" description="Helical" evidence="6">
    <location>
        <begin position="144"/>
        <end position="167"/>
    </location>
</feature>
<comment type="subcellular location">
    <subcellularLocation>
        <location evidence="1">Cell membrane</location>
        <topology evidence="1">Multi-pass membrane protein</topology>
    </subcellularLocation>
</comment>
<feature type="transmembrane region" description="Helical" evidence="6">
    <location>
        <begin position="74"/>
        <end position="92"/>
    </location>
</feature>
<proteinExistence type="predicted"/>
<evidence type="ECO:0000256" key="2">
    <source>
        <dbReference type="ARBA" id="ARBA00022475"/>
    </source>
</evidence>
<organism evidence="7 8">
    <name type="scientific">Mesonia phycicola</name>
    <dbReference type="NCBI Taxonomy" id="579105"/>
    <lineage>
        <taxon>Bacteria</taxon>
        <taxon>Pseudomonadati</taxon>
        <taxon>Bacteroidota</taxon>
        <taxon>Flavobacteriia</taxon>
        <taxon>Flavobacteriales</taxon>
        <taxon>Flavobacteriaceae</taxon>
        <taxon>Mesonia</taxon>
    </lineage>
</organism>
<dbReference type="EMBL" id="FQYY01000009">
    <property type="protein sequence ID" value="SHJ15007.1"/>
    <property type="molecule type" value="Genomic_DNA"/>
</dbReference>
<dbReference type="RefSeq" id="WP_073152910.1">
    <property type="nucleotide sequence ID" value="NZ_FQYY01000009.1"/>
</dbReference>
<keyword evidence="2" id="KW-1003">Cell membrane</keyword>
<dbReference type="Pfam" id="PF01810">
    <property type="entry name" value="LysE"/>
    <property type="match status" value="1"/>
</dbReference>